<gene>
    <name evidence="1" type="ORF">MC7420_1890</name>
</gene>
<dbReference type="SUPFAM" id="SSF52540">
    <property type="entry name" value="P-loop containing nucleoside triphosphate hydrolases"/>
    <property type="match status" value="1"/>
</dbReference>
<accession>B4VM24</accession>
<dbReference type="HOGENOM" id="CLU_081266_0_0_3"/>
<name>B4VM24_9CYAN</name>
<dbReference type="RefSeq" id="WP_006099845.1">
    <property type="nucleotide sequence ID" value="NZ_DS989845.1"/>
</dbReference>
<organism evidence="1 2">
    <name type="scientific">Coleofasciculus chthonoplastes PCC 7420</name>
    <dbReference type="NCBI Taxonomy" id="118168"/>
    <lineage>
        <taxon>Bacteria</taxon>
        <taxon>Bacillati</taxon>
        <taxon>Cyanobacteriota</taxon>
        <taxon>Cyanophyceae</taxon>
        <taxon>Coleofasciculales</taxon>
        <taxon>Coleofasciculaceae</taxon>
        <taxon>Coleofasciculus</taxon>
    </lineage>
</organism>
<reference evidence="1 2" key="1">
    <citation type="submission" date="2008-07" db="EMBL/GenBank/DDBJ databases">
        <authorList>
            <person name="Tandeau de Marsac N."/>
            <person name="Ferriera S."/>
            <person name="Johnson J."/>
            <person name="Kravitz S."/>
            <person name="Beeson K."/>
            <person name="Sutton G."/>
            <person name="Rogers Y.-H."/>
            <person name="Friedman R."/>
            <person name="Frazier M."/>
            <person name="Venter J.C."/>
        </authorList>
    </citation>
    <scope>NUCLEOTIDE SEQUENCE [LARGE SCALE GENOMIC DNA]</scope>
    <source>
        <strain evidence="1 2">PCC 7420</strain>
    </source>
</reference>
<dbReference type="EMBL" id="DS989845">
    <property type="protein sequence ID" value="EDX76887.1"/>
    <property type="molecule type" value="Genomic_DNA"/>
</dbReference>
<protein>
    <recommendedName>
        <fullName evidence="3">Sulfotransferase domain superfamily</fullName>
    </recommendedName>
</protein>
<sequence length="305" mass="36404">MPQKSLFLQLLQESSTLLQKANRQLYHSVEDVGRAISQQHILSQVINYKEMRVLGLRRSGNHAIIHWMEKQETGNVRHLNNIRVNRNPYREKYEDLLRKNKTKDIEWWRQEAKGFFEKKDCLIHSYEDYSLEQITNPVFELKHDLYFGKSQDKYDILILRDPFNLLASRIKKNYRGVNDKNKTDIDVWIDYAKEYLGETNLLKNQKICINYNQWFADVDYRREIASQLNLEFSDTGINTVSRRGDGSSFEGREYHGKARNMDVCSRWKYFADDPSYRRLFNNQELLEYSQQIFGHIPGTECLREP</sequence>
<dbReference type="STRING" id="118168.MC7420_1890"/>
<evidence type="ECO:0000313" key="2">
    <source>
        <dbReference type="Proteomes" id="UP000003835"/>
    </source>
</evidence>
<dbReference type="OrthoDB" id="453470at2"/>
<dbReference type="AlphaFoldDB" id="B4VM24"/>
<proteinExistence type="predicted"/>
<dbReference type="InterPro" id="IPR027417">
    <property type="entry name" value="P-loop_NTPase"/>
</dbReference>
<keyword evidence="2" id="KW-1185">Reference proteome</keyword>
<dbReference type="Proteomes" id="UP000003835">
    <property type="component" value="Unassembled WGS sequence"/>
</dbReference>
<evidence type="ECO:0008006" key="3">
    <source>
        <dbReference type="Google" id="ProtNLM"/>
    </source>
</evidence>
<evidence type="ECO:0000313" key="1">
    <source>
        <dbReference type="EMBL" id="EDX76887.1"/>
    </source>
</evidence>
<dbReference type="eggNOG" id="ENOG502ZATH">
    <property type="taxonomic scope" value="Bacteria"/>
</dbReference>